<organism evidence="2 3">
    <name type="scientific">Choiromyces venosus 120613-1</name>
    <dbReference type="NCBI Taxonomy" id="1336337"/>
    <lineage>
        <taxon>Eukaryota</taxon>
        <taxon>Fungi</taxon>
        <taxon>Dikarya</taxon>
        <taxon>Ascomycota</taxon>
        <taxon>Pezizomycotina</taxon>
        <taxon>Pezizomycetes</taxon>
        <taxon>Pezizales</taxon>
        <taxon>Tuberaceae</taxon>
        <taxon>Choiromyces</taxon>
    </lineage>
</organism>
<dbReference type="AlphaFoldDB" id="A0A3N4JAX5"/>
<keyword evidence="3" id="KW-1185">Reference proteome</keyword>
<gene>
    <name evidence="2" type="ORF">L873DRAFT_1812939</name>
</gene>
<feature type="non-terminal residue" evidence="2">
    <location>
        <position position="1"/>
    </location>
</feature>
<evidence type="ECO:0000256" key="1">
    <source>
        <dbReference type="SAM" id="MobiDB-lite"/>
    </source>
</evidence>
<sequence length="93" mass="10507">IEGEDSEGEGNQVQNMRRRKGKKVLRLSHISGYEKLPNLMIGEDSDLRNTSNTESLEVFSDTFSNAGSIYSGMTFSIYNNKPTYKNLILARDK</sequence>
<protein>
    <submittedName>
        <fullName evidence="2">Uncharacterized protein</fullName>
    </submittedName>
</protein>
<dbReference type="EMBL" id="ML120426">
    <property type="protein sequence ID" value="RPA95439.1"/>
    <property type="molecule type" value="Genomic_DNA"/>
</dbReference>
<proteinExistence type="predicted"/>
<reference evidence="2 3" key="1">
    <citation type="journal article" date="2018" name="Nat. Ecol. Evol.">
        <title>Pezizomycetes genomes reveal the molecular basis of ectomycorrhizal truffle lifestyle.</title>
        <authorList>
            <person name="Murat C."/>
            <person name="Payen T."/>
            <person name="Noel B."/>
            <person name="Kuo A."/>
            <person name="Morin E."/>
            <person name="Chen J."/>
            <person name="Kohler A."/>
            <person name="Krizsan K."/>
            <person name="Balestrini R."/>
            <person name="Da Silva C."/>
            <person name="Montanini B."/>
            <person name="Hainaut M."/>
            <person name="Levati E."/>
            <person name="Barry K.W."/>
            <person name="Belfiori B."/>
            <person name="Cichocki N."/>
            <person name="Clum A."/>
            <person name="Dockter R.B."/>
            <person name="Fauchery L."/>
            <person name="Guy J."/>
            <person name="Iotti M."/>
            <person name="Le Tacon F."/>
            <person name="Lindquist E.A."/>
            <person name="Lipzen A."/>
            <person name="Malagnac F."/>
            <person name="Mello A."/>
            <person name="Molinier V."/>
            <person name="Miyauchi S."/>
            <person name="Poulain J."/>
            <person name="Riccioni C."/>
            <person name="Rubini A."/>
            <person name="Sitrit Y."/>
            <person name="Splivallo R."/>
            <person name="Traeger S."/>
            <person name="Wang M."/>
            <person name="Zifcakova L."/>
            <person name="Wipf D."/>
            <person name="Zambonelli A."/>
            <person name="Paolocci F."/>
            <person name="Nowrousian M."/>
            <person name="Ottonello S."/>
            <person name="Baldrian P."/>
            <person name="Spatafora J.W."/>
            <person name="Henrissat B."/>
            <person name="Nagy L.G."/>
            <person name="Aury J.M."/>
            <person name="Wincker P."/>
            <person name="Grigoriev I.V."/>
            <person name="Bonfante P."/>
            <person name="Martin F.M."/>
        </authorList>
    </citation>
    <scope>NUCLEOTIDE SEQUENCE [LARGE SCALE GENOMIC DNA]</scope>
    <source>
        <strain evidence="2 3">120613-1</strain>
    </source>
</reference>
<evidence type="ECO:0000313" key="3">
    <source>
        <dbReference type="Proteomes" id="UP000276215"/>
    </source>
</evidence>
<accession>A0A3N4JAX5</accession>
<feature type="region of interest" description="Disordered" evidence="1">
    <location>
        <begin position="1"/>
        <end position="21"/>
    </location>
</feature>
<dbReference type="Proteomes" id="UP000276215">
    <property type="component" value="Unassembled WGS sequence"/>
</dbReference>
<evidence type="ECO:0000313" key="2">
    <source>
        <dbReference type="EMBL" id="RPA95439.1"/>
    </source>
</evidence>
<name>A0A3N4JAX5_9PEZI</name>